<evidence type="ECO:0000313" key="2">
    <source>
        <dbReference type="Proteomes" id="UP000656732"/>
    </source>
</evidence>
<dbReference type="Proteomes" id="UP000656732">
    <property type="component" value="Unassembled WGS sequence"/>
</dbReference>
<evidence type="ECO:0000313" key="1">
    <source>
        <dbReference type="EMBL" id="GGR00587.1"/>
    </source>
</evidence>
<reference evidence="1" key="1">
    <citation type="journal article" date="2014" name="Int. J. Syst. Evol. Microbiol.">
        <title>Complete genome sequence of Corynebacterium casei LMG S-19264T (=DSM 44701T), isolated from a smear-ripened cheese.</title>
        <authorList>
            <consortium name="US DOE Joint Genome Institute (JGI-PGF)"/>
            <person name="Walter F."/>
            <person name="Albersmeier A."/>
            <person name="Kalinowski J."/>
            <person name="Ruckert C."/>
        </authorList>
    </citation>
    <scope>NUCLEOTIDE SEQUENCE</scope>
    <source>
        <strain evidence="1">JCM 4403</strain>
    </source>
</reference>
<name>A0A918C060_9ACTN</name>
<sequence>MHEQDQWSGALLDEVQAPGRGFDGAVAQLGVRLGPHGPLLGSRGTRVSVDHAVRLPPHAMGFAGPAKTQERAGCGRVPAVAVGAGRPGGLLCRVPVPVPVPVHRQ</sequence>
<dbReference type="EMBL" id="BMTU01000014">
    <property type="protein sequence ID" value="GGR00587.1"/>
    <property type="molecule type" value="Genomic_DNA"/>
</dbReference>
<protein>
    <submittedName>
        <fullName evidence="1">Uncharacterized protein</fullName>
    </submittedName>
</protein>
<comment type="caution">
    <text evidence="1">The sequence shown here is derived from an EMBL/GenBank/DDBJ whole genome shotgun (WGS) entry which is preliminary data.</text>
</comment>
<organism evidence="1 2">
    <name type="scientific">Streptomyces pilosus</name>
    <dbReference type="NCBI Taxonomy" id="28893"/>
    <lineage>
        <taxon>Bacteria</taxon>
        <taxon>Bacillati</taxon>
        <taxon>Actinomycetota</taxon>
        <taxon>Actinomycetes</taxon>
        <taxon>Kitasatosporales</taxon>
        <taxon>Streptomycetaceae</taxon>
        <taxon>Streptomyces</taxon>
    </lineage>
</organism>
<gene>
    <name evidence="1" type="ORF">GCM10010280_55630</name>
</gene>
<reference evidence="1" key="2">
    <citation type="submission" date="2020-09" db="EMBL/GenBank/DDBJ databases">
        <authorList>
            <person name="Sun Q."/>
            <person name="Ohkuma M."/>
        </authorList>
    </citation>
    <scope>NUCLEOTIDE SEQUENCE</scope>
    <source>
        <strain evidence="1">JCM 4403</strain>
    </source>
</reference>
<keyword evidence="2" id="KW-1185">Reference proteome</keyword>
<dbReference type="AlphaFoldDB" id="A0A918C060"/>
<proteinExistence type="predicted"/>
<accession>A0A918C060</accession>